<keyword evidence="4" id="KW-1185">Reference proteome</keyword>
<dbReference type="Gene3D" id="3.40.50.200">
    <property type="entry name" value="Peptidase S8/S53 domain"/>
    <property type="match status" value="1"/>
</dbReference>
<dbReference type="Gene3D" id="3.50.30.30">
    <property type="match status" value="1"/>
</dbReference>
<dbReference type="InterPro" id="IPR045051">
    <property type="entry name" value="SBT"/>
</dbReference>
<evidence type="ECO:0000313" key="3">
    <source>
        <dbReference type="EMBL" id="KAF5935511.1"/>
    </source>
</evidence>
<reference evidence="3 4" key="2">
    <citation type="submission" date="2020-07" db="EMBL/GenBank/DDBJ databases">
        <title>Genome assembly of wild tea tree DASZ reveals pedigree and selection history of tea varieties.</title>
        <authorList>
            <person name="Zhang W."/>
        </authorList>
    </citation>
    <scope>NUCLEOTIDE SEQUENCE [LARGE SCALE GENOMIC DNA]</scope>
    <source>
        <strain evidence="4">cv. G240</strain>
        <tissue evidence="3">Leaf</tissue>
    </source>
</reference>
<reference evidence="4" key="1">
    <citation type="journal article" date="2020" name="Nat. Commun.">
        <title>Genome assembly of wild tea tree DASZ reveals pedigree and selection history of tea varieties.</title>
        <authorList>
            <person name="Zhang W."/>
            <person name="Zhang Y."/>
            <person name="Qiu H."/>
            <person name="Guo Y."/>
            <person name="Wan H."/>
            <person name="Zhang X."/>
            <person name="Scossa F."/>
            <person name="Alseekh S."/>
            <person name="Zhang Q."/>
            <person name="Wang P."/>
            <person name="Xu L."/>
            <person name="Schmidt M.H."/>
            <person name="Jia X."/>
            <person name="Li D."/>
            <person name="Zhu A."/>
            <person name="Guo F."/>
            <person name="Chen W."/>
            <person name="Ni D."/>
            <person name="Usadel B."/>
            <person name="Fernie A.R."/>
            <person name="Wen W."/>
        </authorList>
    </citation>
    <scope>NUCLEOTIDE SEQUENCE [LARGE SCALE GENOMIC DNA]</scope>
    <source>
        <strain evidence="4">cv. G240</strain>
    </source>
</reference>
<evidence type="ECO:0000256" key="2">
    <source>
        <dbReference type="ARBA" id="ARBA00022729"/>
    </source>
</evidence>
<evidence type="ECO:0000313" key="4">
    <source>
        <dbReference type="Proteomes" id="UP000593564"/>
    </source>
</evidence>
<dbReference type="InterPro" id="IPR036852">
    <property type="entry name" value="Peptidase_S8/S53_dom_sf"/>
</dbReference>
<keyword evidence="2" id="KW-0732">Signal</keyword>
<accession>A0A7J7G6C3</accession>
<protein>
    <submittedName>
        <fullName evidence="3">Uncharacterized protein</fullName>
    </submittedName>
</protein>
<proteinExistence type="inferred from homology"/>
<organism evidence="3 4">
    <name type="scientific">Camellia sinensis</name>
    <name type="common">Tea plant</name>
    <name type="synonym">Thea sinensis</name>
    <dbReference type="NCBI Taxonomy" id="4442"/>
    <lineage>
        <taxon>Eukaryota</taxon>
        <taxon>Viridiplantae</taxon>
        <taxon>Streptophyta</taxon>
        <taxon>Embryophyta</taxon>
        <taxon>Tracheophyta</taxon>
        <taxon>Spermatophyta</taxon>
        <taxon>Magnoliopsida</taxon>
        <taxon>eudicotyledons</taxon>
        <taxon>Gunneridae</taxon>
        <taxon>Pentapetalae</taxon>
        <taxon>asterids</taxon>
        <taxon>Ericales</taxon>
        <taxon>Theaceae</taxon>
        <taxon>Camellia</taxon>
    </lineage>
</organism>
<dbReference type="CDD" id="cd02120">
    <property type="entry name" value="PA_subtilisin_like"/>
    <property type="match status" value="1"/>
</dbReference>
<comment type="similarity">
    <text evidence="1">Belongs to the peptidase S8 family.</text>
</comment>
<comment type="caution">
    <text evidence="3">The sequence shown here is derived from an EMBL/GenBank/DDBJ whole genome shotgun (WGS) entry which is preliminary data.</text>
</comment>
<sequence>MWLMGLQPDCQLRKFKPWKRLKGPFNTSLSNEAPWILTVSASTLDRQTQAHLVLGNNYQFNGESLFQPSDFPSTQLPLVYAGMNSPDSAFCAPGSLDDTDVKGKVV</sequence>
<dbReference type="Proteomes" id="UP000593564">
    <property type="component" value="Unassembled WGS sequence"/>
</dbReference>
<dbReference type="GO" id="GO:0006508">
    <property type="term" value="P:proteolysis"/>
    <property type="evidence" value="ECO:0007669"/>
    <property type="project" value="InterPro"/>
</dbReference>
<name>A0A7J7G6C3_CAMSI</name>
<evidence type="ECO:0000256" key="1">
    <source>
        <dbReference type="ARBA" id="ARBA00011073"/>
    </source>
</evidence>
<dbReference type="PANTHER" id="PTHR10795">
    <property type="entry name" value="PROPROTEIN CONVERTASE SUBTILISIN/KEXIN"/>
    <property type="match status" value="1"/>
</dbReference>
<dbReference type="AlphaFoldDB" id="A0A7J7G6C3"/>
<dbReference type="GO" id="GO:0004252">
    <property type="term" value="F:serine-type endopeptidase activity"/>
    <property type="evidence" value="ECO:0007669"/>
    <property type="project" value="InterPro"/>
</dbReference>
<gene>
    <name evidence="3" type="ORF">HYC85_026640</name>
</gene>
<dbReference type="EMBL" id="JACBKZ010000013">
    <property type="protein sequence ID" value="KAF5935511.1"/>
    <property type="molecule type" value="Genomic_DNA"/>
</dbReference>